<reference evidence="4" key="1">
    <citation type="journal article" date="2011" name="Proc. Natl. Acad. Sci. U.S.A.">
        <title>Obligate biotrophy features unraveled by the genomic analysis of rust fungi.</title>
        <authorList>
            <person name="Duplessis S."/>
            <person name="Cuomo C.A."/>
            <person name="Lin Y.-C."/>
            <person name="Aerts A."/>
            <person name="Tisserant E."/>
            <person name="Veneault-Fourrey C."/>
            <person name="Joly D.L."/>
            <person name="Hacquard S."/>
            <person name="Amselem J."/>
            <person name="Cantarel B.L."/>
            <person name="Chiu R."/>
            <person name="Coutinho P.M."/>
            <person name="Feau N."/>
            <person name="Field M."/>
            <person name="Frey P."/>
            <person name="Gelhaye E."/>
            <person name="Goldberg J."/>
            <person name="Grabherr M.G."/>
            <person name="Kodira C.D."/>
            <person name="Kohler A."/>
            <person name="Kuees U."/>
            <person name="Lindquist E.A."/>
            <person name="Lucas S.M."/>
            <person name="Mago R."/>
            <person name="Mauceli E."/>
            <person name="Morin E."/>
            <person name="Murat C."/>
            <person name="Pangilinan J.L."/>
            <person name="Park R."/>
            <person name="Pearson M."/>
            <person name="Quesneville H."/>
            <person name="Rouhier N."/>
            <person name="Sakthikumar S."/>
            <person name="Salamov A.A."/>
            <person name="Schmutz J."/>
            <person name="Selles B."/>
            <person name="Shapiro H."/>
            <person name="Tanguay P."/>
            <person name="Tuskan G.A."/>
            <person name="Henrissat B."/>
            <person name="Van de Peer Y."/>
            <person name="Rouze P."/>
            <person name="Ellis J.G."/>
            <person name="Dodds P.N."/>
            <person name="Schein J.E."/>
            <person name="Zhong S."/>
            <person name="Hamelin R.C."/>
            <person name="Grigoriev I.V."/>
            <person name="Szabo L.J."/>
            <person name="Martin F."/>
        </authorList>
    </citation>
    <scope>NUCLEOTIDE SEQUENCE [LARGE SCALE GENOMIC DNA]</scope>
    <source>
        <strain evidence="4">98AG31 / pathotype 3-4-7</strain>
    </source>
</reference>
<keyword evidence="2" id="KW-0472">Membrane</keyword>
<dbReference type="KEGG" id="mlr:MELLADRAFT_88827"/>
<feature type="transmembrane region" description="Helical" evidence="2">
    <location>
        <begin position="42"/>
        <end position="61"/>
    </location>
</feature>
<dbReference type="VEuPathDB" id="FungiDB:MELLADRAFT_88827"/>
<keyword evidence="2" id="KW-1133">Transmembrane helix</keyword>
<feature type="transmembrane region" description="Helical" evidence="2">
    <location>
        <begin position="122"/>
        <end position="143"/>
    </location>
</feature>
<evidence type="ECO:0000256" key="1">
    <source>
        <dbReference type="SAM" id="MobiDB-lite"/>
    </source>
</evidence>
<dbReference type="AlphaFoldDB" id="F4RT41"/>
<dbReference type="HOGENOM" id="CLU_685268_0_0_1"/>
<dbReference type="GeneID" id="18935003"/>
<keyword evidence="2" id="KW-0812">Transmembrane</keyword>
<organism evidence="4">
    <name type="scientific">Melampsora larici-populina (strain 98AG31 / pathotype 3-4-7)</name>
    <name type="common">Poplar leaf rust fungus</name>
    <dbReference type="NCBI Taxonomy" id="747676"/>
    <lineage>
        <taxon>Eukaryota</taxon>
        <taxon>Fungi</taxon>
        <taxon>Dikarya</taxon>
        <taxon>Basidiomycota</taxon>
        <taxon>Pucciniomycotina</taxon>
        <taxon>Pucciniomycetes</taxon>
        <taxon>Pucciniales</taxon>
        <taxon>Melampsoraceae</taxon>
        <taxon>Melampsora</taxon>
    </lineage>
</organism>
<dbReference type="RefSeq" id="XP_007412230.1">
    <property type="nucleotide sequence ID" value="XM_007412168.1"/>
</dbReference>
<dbReference type="EMBL" id="GL883118">
    <property type="protein sequence ID" value="EGG04439.1"/>
    <property type="molecule type" value="Genomic_DNA"/>
</dbReference>
<proteinExistence type="predicted"/>
<sequence>MSGEIILFGCKFLVAEIGSWVTRDKASKTTLNPIVRWGMNTTYVAVVVVSIFFVLYCYIGANTEYNKAKSILHGIVDDLHSKAPQFNPKTYSPLVMLKQLAPAKAMLSHIHQVARSTRHGIICYYAILILLNLLYIPLFIYSLRYIYTQSEFERKLCCALKDVEGESCEKLERKFFKSQNSRRAILLQAVAWFLATFSELAILTAQLCFRGDGFLKDAKWIRLTLVGLHLPPAILGNIKKKSSHADFNASTHYWIGRCKVPSSVGHFDKQGPETMRSRSSDEPLGKLGSEILTARSSHEPLDQRGLEVFRASNLLEPLNQLGSEVLRAHSTDGPPNTPEGSSHKEKLVGLVDIYTDLQPQESHQTQCVDGTTTGTSKNTHGNSSYQSMATQSPHQGTFSCNE</sequence>
<keyword evidence="4" id="KW-1185">Reference proteome</keyword>
<dbReference type="OrthoDB" id="2507227at2759"/>
<evidence type="ECO:0000313" key="4">
    <source>
        <dbReference type="Proteomes" id="UP000001072"/>
    </source>
</evidence>
<protein>
    <submittedName>
        <fullName evidence="3">Uncharacterized protein</fullName>
    </submittedName>
</protein>
<name>F4RT41_MELLP</name>
<dbReference type="Proteomes" id="UP000001072">
    <property type="component" value="Unassembled WGS sequence"/>
</dbReference>
<evidence type="ECO:0000256" key="2">
    <source>
        <dbReference type="SAM" id="Phobius"/>
    </source>
</evidence>
<evidence type="ECO:0000313" key="3">
    <source>
        <dbReference type="EMBL" id="EGG04439.1"/>
    </source>
</evidence>
<accession>F4RT41</accession>
<gene>
    <name evidence="3" type="ORF">MELLADRAFT_88827</name>
</gene>
<dbReference type="InParanoid" id="F4RT41"/>
<feature type="region of interest" description="Disordered" evidence="1">
    <location>
        <begin position="359"/>
        <end position="402"/>
    </location>
</feature>